<keyword evidence="5 6" id="KW-0472">Membrane</keyword>
<comment type="similarity">
    <text evidence="2 6">Belongs to the BI1 family.</text>
</comment>
<feature type="transmembrane region" description="Helical" evidence="6">
    <location>
        <begin position="146"/>
        <end position="165"/>
    </location>
</feature>
<feature type="transmembrane region" description="Helical" evidence="6">
    <location>
        <begin position="7"/>
        <end position="25"/>
    </location>
</feature>
<evidence type="ECO:0000313" key="8">
    <source>
        <dbReference type="Proteomes" id="UP001558652"/>
    </source>
</evidence>
<keyword evidence="3 6" id="KW-0812">Transmembrane</keyword>
<organism evidence="7 8">
    <name type="scientific">Ranatra chinensis</name>
    <dbReference type="NCBI Taxonomy" id="642074"/>
    <lineage>
        <taxon>Eukaryota</taxon>
        <taxon>Metazoa</taxon>
        <taxon>Ecdysozoa</taxon>
        <taxon>Arthropoda</taxon>
        <taxon>Hexapoda</taxon>
        <taxon>Insecta</taxon>
        <taxon>Pterygota</taxon>
        <taxon>Neoptera</taxon>
        <taxon>Paraneoptera</taxon>
        <taxon>Hemiptera</taxon>
        <taxon>Heteroptera</taxon>
        <taxon>Panheteroptera</taxon>
        <taxon>Nepomorpha</taxon>
        <taxon>Nepidae</taxon>
        <taxon>Ranatrinae</taxon>
        <taxon>Ranatra</taxon>
    </lineage>
</organism>
<comment type="caution">
    <text evidence="7">The sequence shown here is derived from an EMBL/GenBank/DDBJ whole genome shotgun (WGS) entry which is preliminary data.</text>
</comment>
<gene>
    <name evidence="7" type="ORF">AAG570_000011</name>
</gene>
<dbReference type="EMBL" id="JBFDAA010000001">
    <property type="protein sequence ID" value="KAL1140079.1"/>
    <property type="molecule type" value="Genomic_DNA"/>
</dbReference>
<feature type="transmembrane region" description="Helical" evidence="6">
    <location>
        <begin position="91"/>
        <end position="111"/>
    </location>
</feature>
<comment type="subcellular location">
    <subcellularLocation>
        <location evidence="1">Membrane</location>
        <topology evidence="1">Multi-pass membrane protein</topology>
    </subcellularLocation>
</comment>
<keyword evidence="4 6" id="KW-1133">Transmembrane helix</keyword>
<evidence type="ECO:0000256" key="3">
    <source>
        <dbReference type="ARBA" id="ARBA00022692"/>
    </source>
</evidence>
<dbReference type="AlphaFoldDB" id="A0ABD0YVU0"/>
<protein>
    <recommendedName>
        <fullName evidence="9">Bax inhibitor 1</fullName>
    </recommendedName>
</protein>
<dbReference type="PANTHER" id="PTHR23291:SF32">
    <property type="entry name" value="BAX INHIBITOR 1"/>
    <property type="match status" value="1"/>
</dbReference>
<proteinExistence type="inferred from homology"/>
<feature type="transmembrane region" description="Helical" evidence="6">
    <location>
        <begin position="63"/>
        <end position="85"/>
    </location>
</feature>
<accession>A0ABD0YVU0</accession>
<dbReference type="PANTHER" id="PTHR23291">
    <property type="entry name" value="BAX INHIBITOR-RELATED"/>
    <property type="match status" value="1"/>
</dbReference>
<feature type="transmembrane region" description="Helical" evidence="6">
    <location>
        <begin position="118"/>
        <end position="140"/>
    </location>
</feature>
<evidence type="ECO:0000256" key="1">
    <source>
        <dbReference type="ARBA" id="ARBA00004141"/>
    </source>
</evidence>
<dbReference type="Proteomes" id="UP001558652">
    <property type="component" value="Unassembled WGS sequence"/>
</dbReference>
<keyword evidence="8" id="KW-1185">Reference proteome</keyword>
<evidence type="ECO:0000256" key="2">
    <source>
        <dbReference type="ARBA" id="ARBA00010350"/>
    </source>
</evidence>
<evidence type="ECO:0000256" key="4">
    <source>
        <dbReference type="ARBA" id="ARBA00022989"/>
    </source>
</evidence>
<sequence length="213" mass="23909">MRLHLKNVYACLTISMLAAAVGSYIDIFTNLFSGGLLTLICSLGFLIALRCTVDDGKNRKMRLLFLVGFSFCSGLNLGSLLEQVIEINPSIIPTAFFSTCLVFVSFSLSAMLAKRGSWLFLGGLISTAFMVLFFTTLAGILFRSPIMYQTHLYIGLFIMCAFVLYDTQLIMEKRRLGDKDFIGHSVELFIDFIGIFRRLMIILAQKVKIEQFS</sequence>
<dbReference type="CDD" id="cd10430">
    <property type="entry name" value="BI-1"/>
    <property type="match status" value="1"/>
</dbReference>
<evidence type="ECO:0000256" key="6">
    <source>
        <dbReference type="RuleBase" id="RU004379"/>
    </source>
</evidence>
<name>A0ABD0YVU0_9HEMI</name>
<evidence type="ECO:0008006" key="9">
    <source>
        <dbReference type="Google" id="ProtNLM"/>
    </source>
</evidence>
<evidence type="ECO:0000313" key="7">
    <source>
        <dbReference type="EMBL" id="KAL1140079.1"/>
    </source>
</evidence>
<dbReference type="GO" id="GO:0016020">
    <property type="term" value="C:membrane"/>
    <property type="evidence" value="ECO:0007669"/>
    <property type="project" value="UniProtKB-SubCell"/>
</dbReference>
<dbReference type="InterPro" id="IPR006214">
    <property type="entry name" value="Bax_inhibitor_1-related"/>
</dbReference>
<evidence type="ECO:0000256" key="5">
    <source>
        <dbReference type="ARBA" id="ARBA00023136"/>
    </source>
</evidence>
<feature type="transmembrane region" description="Helical" evidence="6">
    <location>
        <begin position="31"/>
        <end position="51"/>
    </location>
</feature>
<dbReference type="Pfam" id="PF01027">
    <property type="entry name" value="Bax1-I"/>
    <property type="match status" value="1"/>
</dbReference>
<reference evidence="7 8" key="1">
    <citation type="submission" date="2024-07" db="EMBL/GenBank/DDBJ databases">
        <title>Chromosome-level genome assembly of the water stick insect Ranatra chinensis (Heteroptera: Nepidae).</title>
        <authorList>
            <person name="Liu X."/>
        </authorList>
    </citation>
    <scope>NUCLEOTIDE SEQUENCE [LARGE SCALE GENOMIC DNA]</scope>
    <source>
        <strain evidence="7">Cailab_2021Rc</strain>
        <tissue evidence="7">Muscle</tissue>
    </source>
</reference>